<evidence type="ECO:0000256" key="7">
    <source>
        <dbReference type="SAM" id="Phobius"/>
    </source>
</evidence>
<evidence type="ECO:0000256" key="6">
    <source>
        <dbReference type="ARBA" id="ARBA00023136"/>
    </source>
</evidence>
<keyword evidence="10" id="KW-1185">Reference proteome</keyword>
<comment type="similarity">
    <text evidence="2">Belongs to the MgtC/SapB family.</text>
</comment>
<dbReference type="PANTHER" id="PTHR33778:SF1">
    <property type="entry name" value="MAGNESIUM TRANSPORTER YHID-RELATED"/>
    <property type="match status" value="1"/>
</dbReference>
<evidence type="ECO:0000313" key="9">
    <source>
        <dbReference type="EMBL" id="PSF37627.1"/>
    </source>
</evidence>
<protein>
    <recommendedName>
        <fullName evidence="8">MgtC/SapB/SrpB/YhiD N-terminal domain-containing protein</fullName>
    </recommendedName>
</protein>
<keyword evidence="6 7" id="KW-0472">Membrane</keyword>
<dbReference type="EMBL" id="PXOH01000007">
    <property type="protein sequence ID" value="PSF37627.1"/>
    <property type="molecule type" value="Genomic_DNA"/>
</dbReference>
<accession>A0A2T1LYZ8</accession>
<proteinExistence type="inferred from homology"/>
<reference evidence="9 10" key="1">
    <citation type="submission" date="2018-03" db="EMBL/GenBank/DDBJ databases">
        <title>The ancient ancestry and fast evolution of plastids.</title>
        <authorList>
            <person name="Moore K.R."/>
            <person name="Magnabosco C."/>
            <person name="Momper L."/>
            <person name="Gold D.A."/>
            <person name="Bosak T."/>
            <person name="Fournier G.P."/>
        </authorList>
    </citation>
    <scope>NUCLEOTIDE SEQUENCE [LARGE SCALE GENOMIC DNA]</scope>
    <source>
        <strain evidence="9 10">CCALA 016</strain>
    </source>
</reference>
<sequence length="144" mass="15436">MPTALINDWVTIFVKLTLSALMGGVIGCNRYREHKPAGIRTHMLVSLGSTIFIMIPFENPHLITPSQVIQGVAQGIGFLGAGEIIQQFNENKTGEVKVKGLTSAAAIWVSAALGIAVGAGFYKIALVGLLFVILTLEFAKRLEN</sequence>
<organism evidence="9 10">
    <name type="scientific">Aphanothece hegewaldii CCALA 016</name>
    <dbReference type="NCBI Taxonomy" id="2107694"/>
    <lineage>
        <taxon>Bacteria</taxon>
        <taxon>Bacillati</taxon>
        <taxon>Cyanobacteriota</taxon>
        <taxon>Cyanophyceae</taxon>
        <taxon>Oscillatoriophycideae</taxon>
        <taxon>Chroococcales</taxon>
        <taxon>Aphanothecaceae</taxon>
        <taxon>Aphanothece</taxon>
    </lineage>
</organism>
<feature type="transmembrane region" description="Helical" evidence="7">
    <location>
        <begin position="39"/>
        <end position="57"/>
    </location>
</feature>
<evidence type="ECO:0000313" key="10">
    <source>
        <dbReference type="Proteomes" id="UP000239001"/>
    </source>
</evidence>
<comment type="subcellular location">
    <subcellularLocation>
        <location evidence="1">Cell membrane</location>
        <topology evidence="1">Multi-pass membrane protein</topology>
    </subcellularLocation>
</comment>
<keyword evidence="3" id="KW-1003">Cell membrane</keyword>
<dbReference type="InterPro" id="IPR003416">
    <property type="entry name" value="MgtC/SapB/SrpB/YhiD_fam"/>
</dbReference>
<dbReference type="PANTHER" id="PTHR33778">
    <property type="entry name" value="PROTEIN MGTC"/>
    <property type="match status" value="1"/>
</dbReference>
<evidence type="ECO:0000256" key="5">
    <source>
        <dbReference type="ARBA" id="ARBA00022989"/>
    </source>
</evidence>
<comment type="caution">
    <text evidence="9">The sequence shown here is derived from an EMBL/GenBank/DDBJ whole genome shotgun (WGS) entry which is preliminary data.</text>
</comment>
<dbReference type="GO" id="GO:0005886">
    <property type="term" value="C:plasma membrane"/>
    <property type="evidence" value="ECO:0007669"/>
    <property type="project" value="UniProtKB-SubCell"/>
</dbReference>
<keyword evidence="4 7" id="KW-0812">Transmembrane</keyword>
<evidence type="ECO:0000256" key="4">
    <source>
        <dbReference type="ARBA" id="ARBA00022692"/>
    </source>
</evidence>
<feature type="transmembrane region" description="Helical" evidence="7">
    <location>
        <begin position="105"/>
        <end position="134"/>
    </location>
</feature>
<evidence type="ECO:0000256" key="3">
    <source>
        <dbReference type="ARBA" id="ARBA00022475"/>
    </source>
</evidence>
<feature type="domain" description="MgtC/SapB/SrpB/YhiD N-terminal" evidence="8">
    <location>
        <begin position="16"/>
        <end position="144"/>
    </location>
</feature>
<dbReference type="Pfam" id="PF02308">
    <property type="entry name" value="MgtC"/>
    <property type="match status" value="1"/>
</dbReference>
<evidence type="ECO:0000256" key="2">
    <source>
        <dbReference type="ARBA" id="ARBA00009298"/>
    </source>
</evidence>
<dbReference type="Proteomes" id="UP000239001">
    <property type="component" value="Unassembled WGS sequence"/>
</dbReference>
<dbReference type="RefSeq" id="WP_106456492.1">
    <property type="nucleotide sequence ID" value="NZ_PXOH01000007.1"/>
</dbReference>
<dbReference type="OrthoDB" id="9811198at2"/>
<gene>
    <name evidence="9" type="ORF">C7H19_08720</name>
</gene>
<reference evidence="9 10" key="2">
    <citation type="submission" date="2018-03" db="EMBL/GenBank/DDBJ databases">
        <authorList>
            <person name="Keele B.F."/>
        </authorList>
    </citation>
    <scope>NUCLEOTIDE SEQUENCE [LARGE SCALE GENOMIC DNA]</scope>
    <source>
        <strain evidence="9 10">CCALA 016</strain>
    </source>
</reference>
<dbReference type="InterPro" id="IPR049177">
    <property type="entry name" value="MgtC_SapB_SrpB_YhiD_N"/>
</dbReference>
<name>A0A2T1LYZ8_9CHRO</name>
<dbReference type="AlphaFoldDB" id="A0A2T1LYZ8"/>
<evidence type="ECO:0000259" key="8">
    <source>
        <dbReference type="Pfam" id="PF02308"/>
    </source>
</evidence>
<dbReference type="PRINTS" id="PR01837">
    <property type="entry name" value="MGTCSAPBPROT"/>
</dbReference>
<feature type="transmembrane region" description="Helical" evidence="7">
    <location>
        <begin position="6"/>
        <end position="27"/>
    </location>
</feature>
<keyword evidence="5 7" id="KW-1133">Transmembrane helix</keyword>
<evidence type="ECO:0000256" key="1">
    <source>
        <dbReference type="ARBA" id="ARBA00004651"/>
    </source>
</evidence>